<accession>A0A7C3UW17</accession>
<dbReference type="Pfam" id="PF02954">
    <property type="entry name" value="HTH_8"/>
    <property type="match status" value="1"/>
</dbReference>
<dbReference type="Pfam" id="PF00158">
    <property type="entry name" value="Sigma54_activat"/>
    <property type="match status" value="1"/>
</dbReference>
<comment type="subcellular location">
    <subcellularLocation>
        <location evidence="1">Cytoplasm</location>
    </subcellularLocation>
</comment>
<feature type="domain" description="Sigma-54 factor interaction" evidence="12">
    <location>
        <begin position="145"/>
        <end position="374"/>
    </location>
</feature>
<keyword evidence="10" id="KW-0804">Transcription</keyword>
<dbReference type="InterPro" id="IPR011006">
    <property type="entry name" value="CheY-like_superfamily"/>
</dbReference>
<keyword evidence="3 11" id="KW-0597">Phosphoprotein</keyword>
<dbReference type="Gene3D" id="3.40.50.300">
    <property type="entry name" value="P-loop containing nucleotide triphosphate hydrolases"/>
    <property type="match status" value="1"/>
</dbReference>
<dbReference type="Gene3D" id="3.40.50.2300">
    <property type="match status" value="1"/>
</dbReference>
<dbReference type="EMBL" id="DTMF01000018">
    <property type="protein sequence ID" value="HGF32876.1"/>
    <property type="molecule type" value="Genomic_DNA"/>
</dbReference>
<dbReference type="GO" id="GO:0000160">
    <property type="term" value="P:phosphorelay signal transduction system"/>
    <property type="evidence" value="ECO:0007669"/>
    <property type="project" value="UniProtKB-KW"/>
</dbReference>
<dbReference type="AlphaFoldDB" id="A0A7C3UW17"/>
<keyword evidence="9" id="KW-0010">Activator</keyword>
<reference evidence="14" key="1">
    <citation type="journal article" date="2020" name="mSystems">
        <title>Genome- and Community-Level Interaction Insights into Carbon Utilization and Element Cycling Functions of Hydrothermarchaeota in Hydrothermal Sediment.</title>
        <authorList>
            <person name="Zhou Z."/>
            <person name="Liu Y."/>
            <person name="Xu W."/>
            <person name="Pan J."/>
            <person name="Luo Z.H."/>
            <person name="Li M."/>
        </authorList>
    </citation>
    <scope>NUCLEOTIDE SEQUENCE [LARGE SCALE GENOMIC DNA]</scope>
    <source>
        <strain evidence="14">SpSt-897</strain>
    </source>
</reference>
<dbReference type="FunFam" id="3.40.50.2300:FF:000018">
    <property type="entry name" value="DNA-binding transcriptional regulator NtrC"/>
    <property type="match status" value="1"/>
</dbReference>
<evidence type="ECO:0000259" key="12">
    <source>
        <dbReference type="PROSITE" id="PS50045"/>
    </source>
</evidence>
<evidence type="ECO:0000256" key="5">
    <source>
        <dbReference type="ARBA" id="ARBA00022840"/>
    </source>
</evidence>
<dbReference type="PROSITE" id="PS00676">
    <property type="entry name" value="SIGMA54_INTERACT_2"/>
    <property type="match status" value="1"/>
</dbReference>
<dbReference type="SUPFAM" id="SSF52172">
    <property type="entry name" value="CheY-like"/>
    <property type="match status" value="1"/>
</dbReference>
<dbReference type="Gene3D" id="1.10.8.60">
    <property type="match status" value="1"/>
</dbReference>
<dbReference type="PROSITE" id="PS50045">
    <property type="entry name" value="SIGMA54_INTERACT_4"/>
    <property type="match status" value="1"/>
</dbReference>
<name>A0A7C3UW17_9BACT</name>
<dbReference type="InterPro" id="IPR025944">
    <property type="entry name" value="Sigma_54_int_dom_CS"/>
</dbReference>
<dbReference type="PANTHER" id="PTHR32071:SF57">
    <property type="entry name" value="C4-DICARBOXYLATE TRANSPORT TRANSCRIPTIONAL REGULATORY PROTEIN DCTD"/>
    <property type="match status" value="1"/>
</dbReference>
<dbReference type="PROSITE" id="PS50110">
    <property type="entry name" value="RESPONSE_REGULATORY"/>
    <property type="match status" value="1"/>
</dbReference>
<dbReference type="GO" id="GO:0006355">
    <property type="term" value="P:regulation of DNA-templated transcription"/>
    <property type="evidence" value="ECO:0007669"/>
    <property type="project" value="InterPro"/>
</dbReference>
<evidence type="ECO:0000256" key="6">
    <source>
        <dbReference type="ARBA" id="ARBA00023012"/>
    </source>
</evidence>
<gene>
    <name evidence="14" type="ORF">ENW96_00605</name>
</gene>
<comment type="caution">
    <text evidence="14">The sequence shown here is derived from an EMBL/GenBank/DDBJ whole genome shotgun (WGS) entry which is preliminary data.</text>
</comment>
<dbReference type="PROSITE" id="PS00675">
    <property type="entry name" value="SIGMA54_INTERACT_1"/>
    <property type="match status" value="1"/>
</dbReference>
<dbReference type="FunFam" id="1.10.8.60:FF:000014">
    <property type="entry name" value="DNA-binding transcriptional regulator NtrC"/>
    <property type="match status" value="1"/>
</dbReference>
<dbReference type="PRINTS" id="PR01590">
    <property type="entry name" value="HTHFIS"/>
</dbReference>
<evidence type="ECO:0000256" key="4">
    <source>
        <dbReference type="ARBA" id="ARBA00022741"/>
    </source>
</evidence>
<dbReference type="InterPro" id="IPR002197">
    <property type="entry name" value="HTH_Fis"/>
</dbReference>
<feature type="modified residue" description="4-aspartylphosphate" evidence="11">
    <location>
        <position position="55"/>
    </location>
</feature>
<dbReference type="GO" id="GO:0005737">
    <property type="term" value="C:cytoplasm"/>
    <property type="evidence" value="ECO:0007669"/>
    <property type="project" value="UniProtKB-SubCell"/>
</dbReference>
<keyword evidence="2" id="KW-0963">Cytoplasm</keyword>
<evidence type="ECO:0000256" key="8">
    <source>
        <dbReference type="ARBA" id="ARBA00023125"/>
    </source>
</evidence>
<evidence type="ECO:0000313" key="14">
    <source>
        <dbReference type="EMBL" id="HGF32876.1"/>
    </source>
</evidence>
<protein>
    <submittedName>
        <fullName evidence="14">Sigma-54-dependent Fis family transcriptional regulator</fullName>
    </submittedName>
</protein>
<dbReference type="InterPro" id="IPR009057">
    <property type="entry name" value="Homeodomain-like_sf"/>
</dbReference>
<dbReference type="SUPFAM" id="SSF46689">
    <property type="entry name" value="Homeodomain-like"/>
    <property type="match status" value="1"/>
</dbReference>
<dbReference type="Pfam" id="PF00072">
    <property type="entry name" value="Response_reg"/>
    <property type="match status" value="1"/>
</dbReference>
<dbReference type="Gene3D" id="1.10.10.60">
    <property type="entry name" value="Homeodomain-like"/>
    <property type="match status" value="1"/>
</dbReference>
<organism evidence="14">
    <name type="scientific">Desulfobacca acetoxidans</name>
    <dbReference type="NCBI Taxonomy" id="60893"/>
    <lineage>
        <taxon>Bacteria</taxon>
        <taxon>Pseudomonadati</taxon>
        <taxon>Thermodesulfobacteriota</taxon>
        <taxon>Desulfobaccia</taxon>
        <taxon>Desulfobaccales</taxon>
        <taxon>Desulfobaccaceae</taxon>
        <taxon>Desulfobacca</taxon>
    </lineage>
</organism>
<dbReference type="CDD" id="cd00009">
    <property type="entry name" value="AAA"/>
    <property type="match status" value="1"/>
</dbReference>
<dbReference type="FunFam" id="3.40.50.300:FF:000006">
    <property type="entry name" value="DNA-binding transcriptional regulator NtrC"/>
    <property type="match status" value="1"/>
</dbReference>
<keyword evidence="5" id="KW-0067">ATP-binding</keyword>
<dbReference type="SMART" id="SM00448">
    <property type="entry name" value="REC"/>
    <property type="match status" value="1"/>
</dbReference>
<dbReference type="InterPro" id="IPR002078">
    <property type="entry name" value="Sigma_54_int"/>
</dbReference>
<evidence type="ECO:0000256" key="9">
    <source>
        <dbReference type="ARBA" id="ARBA00023159"/>
    </source>
</evidence>
<dbReference type="InterPro" id="IPR003593">
    <property type="entry name" value="AAA+_ATPase"/>
</dbReference>
<dbReference type="GO" id="GO:0043565">
    <property type="term" value="F:sequence-specific DNA binding"/>
    <property type="evidence" value="ECO:0007669"/>
    <property type="project" value="InterPro"/>
</dbReference>
<dbReference type="InterPro" id="IPR001789">
    <property type="entry name" value="Sig_transdc_resp-reg_receiver"/>
</dbReference>
<dbReference type="GO" id="GO:0005524">
    <property type="term" value="F:ATP binding"/>
    <property type="evidence" value="ECO:0007669"/>
    <property type="project" value="UniProtKB-KW"/>
</dbReference>
<keyword evidence="7" id="KW-0805">Transcription regulation</keyword>
<keyword evidence="8" id="KW-0238">DNA-binding</keyword>
<evidence type="ECO:0000256" key="7">
    <source>
        <dbReference type="ARBA" id="ARBA00023015"/>
    </source>
</evidence>
<evidence type="ECO:0000256" key="10">
    <source>
        <dbReference type="ARBA" id="ARBA00023163"/>
    </source>
</evidence>
<sequence length="474" mass="53512">MEKHASILVIEDDRAQREALQEILQQEGYELETAPDGETGLKRLQEQGFDVVLTDMSLPGVSGLDILKFLVNHQPHCLCIIITGYATVKNSVDAMRQGAYDYLAKPVDPQELRLVISRALEHQRLQQENLQLKKQLFKRFGFANIIGTSEPIVQLFELIRKVADTDSTVLLLGESGTGKELIARALHYNSHRRQGNLVAVNCAAIPEELLESELFGHERGAFTHAIKTRIGRFEQASGGTIFLDEIADMSPGLQVKLLRVLQDRSIERIGGVKSIKVDIRVIAATNQDLEALVRQGSFREDLYYRLNVIPIRIPPLRQRVSDIPLLVAHFLQEFSHKKKKPPKRLSPQAMDLLIRYPWPGNVRELENLMERLVILTEGEVVEAKDLPERFREAQSLGVEVESIDFPEGGLNLPQALQDFERRLILQALEKSNWVKSRAAQLLNLNRTTLIEKMKKQQILAPGPVSLAQSSMSIK</sequence>
<dbReference type="InterPro" id="IPR027417">
    <property type="entry name" value="P-loop_NTPase"/>
</dbReference>
<keyword evidence="6" id="KW-0902">Two-component regulatory system</keyword>
<dbReference type="PROSITE" id="PS00688">
    <property type="entry name" value="SIGMA54_INTERACT_3"/>
    <property type="match status" value="1"/>
</dbReference>
<dbReference type="InterPro" id="IPR025943">
    <property type="entry name" value="Sigma_54_int_dom_ATP-bd_2"/>
</dbReference>
<proteinExistence type="predicted"/>
<dbReference type="PANTHER" id="PTHR32071">
    <property type="entry name" value="TRANSCRIPTIONAL REGULATORY PROTEIN"/>
    <property type="match status" value="1"/>
</dbReference>
<feature type="domain" description="Response regulatory" evidence="13">
    <location>
        <begin position="6"/>
        <end position="120"/>
    </location>
</feature>
<dbReference type="SUPFAM" id="SSF52540">
    <property type="entry name" value="P-loop containing nucleoside triphosphate hydrolases"/>
    <property type="match status" value="1"/>
</dbReference>
<dbReference type="Pfam" id="PF25601">
    <property type="entry name" value="AAA_lid_14"/>
    <property type="match status" value="1"/>
</dbReference>
<evidence type="ECO:0000256" key="2">
    <source>
        <dbReference type="ARBA" id="ARBA00022490"/>
    </source>
</evidence>
<evidence type="ECO:0000259" key="13">
    <source>
        <dbReference type="PROSITE" id="PS50110"/>
    </source>
</evidence>
<keyword evidence="4" id="KW-0547">Nucleotide-binding</keyword>
<evidence type="ECO:0000256" key="11">
    <source>
        <dbReference type="PROSITE-ProRule" id="PRU00169"/>
    </source>
</evidence>
<dbReference type="InterPro" id="IPR058031">
    <property type="entry name" value="AAA_lid_NorR"/>
</dbReference>
<dbReference type="InterPro" id="IPR025662">
    <property type="entry name" value="Sigma_54_int_dom_ATP-bd_1"/>
</dbReference>
<dbReference type="SMART" id="SM00382">
    <property type="entry name" value="AAA"/>
    <property type="match status" value="1"/>
</dbReference>
<evidence type="ECO:0000256" key="1">
    <source>
        <dbReference type="ARBA" id="ARBA00004496"/>
    </source>
</evidence>
<evidence type="ECO:0000256" key="3">
    <source>
        <dbReference type="ARBA" id="ARBA00022553"/>
    </source>
</evidence>